<reference evidence="3 4" key="1">
    <citation type="submission" date="2022-08" db="EMBL/GenBank/DDBJ databases">
        <title>Myroides zhujiangensis sp. nov., a novel bacterium isolated from sediment in the Pearl River Estuary.</title>
        <authorList>
            <person name="Cui L."/>
        </authorList>
    </citation>
    <scope>NUCLEOTIDE SEQUENCE [LARGE SCALE GENOMIC DNA]</scope>
    <source>
        <strain evidence="3 4">SCSIO 72103</strain>
    </source>
</reference>
<dbReference type="PANTHER" id="PTHR19211:SF6">
    <property type="entry name" value="BLL7188 PROTEIN"/>
    <property type="match status" value="1"/>
</dbReference>
<keyword evidence="1" id="KW-0677">Repeat</keyword>
<evidence type="ECO:0000313" key="3">
    <source>
        <dbReference type="EMBL" id="UUV22827.1"/>
    </source>
</evidence>
<sequence length="163" mass="18691">MAVKGNNGSGKTTFIKILLDNLQPQQGTVFHKESKSVYIDQDYSLINNNLKVYEQAQQFNAFNLEEHEVKIRLNRFLFPQNTWDKSCNALSGGERMRLMLCCLTIRSESPDIIILAELTNNLDIQNKEILTNAINDYQGTLVVISHDETFLNQRNVNQTINLQ</sequence>
<dbReference type="Proteomes" id="UP001317001">
    <property type="component" value="Chromosome"/>
</dbReference>
<keyword evidence="3" id="KW-0067">ATP-binding</keyword>
<dbReference type="InterPro" id="IPR003439">
    <property type="entry name" value="ABC_transporter-like_ATP-bd"/>
</dbReference>
<dbReference type="InterPro" id="IPR027417">
    <property type="entry name" value="P-loop_NTPase"/>
</dbReference>
<dbReference type="Pfam" id="PF00005">
    <property type="entry name" value="ABC_tran"/>
    <property type="match status" value="1"/>
</dbReference>
<name>A0ABY5NWR8_9FLAO</name>
<organism evidence="3 4">
    <name type="scientific">Paenimyroides aestuarii</name>
    <dbReference type="NCBI Taxonomy" id="2968490"/>
    <lineage>
        <taxon>Bacteria</taxon>
        <taxon>Pseudomonadati</taxon>
        <taxon>Bacteroidota</taxon>
        <taxon>Flavobacteriia</taxon>
        <taxon>Flavobacteriales</taxon>
        <taxon>Flavobacteriaceae</taxon>
        <taxon>Paenimyroides</taxon>
    </lineage>
</organism>
<dbReference type="EMBL" id="CP102382">
    <property type="protein sequence ID" value="UUV22827.1"/>
    <property type="molecule type" value="Genomic_DNA"/>
</dbReference>
<dbReference type="Gene3D" id="3.40.50.300">
    <property type="entry name" value="P-loop containing nucleotide triphosphate hydrolases"/>
    <property type="match status" value="1"/>
</dbReference>
<protein>
    <submittedName>
        <fullName evidence="3">ATP-binding cassette domain-containing protein</fullName>
    </submittedName>
</protein>
<feature type="domain" description="ABC transporter" evidence="2">
    <location>
        <begin position="2"/>
        <end position="120"/>
    </location>
</feature>
<accession>A0ABY5NWR8</accession>
<evidence type="ECO:0000256" key="1">
    <source>
        <dbReference type="ARBA" id="ARBA00022737"/>
    </source>
</evidence>
<dbReference type="PANTHER" id="PTHR19211">
    <property type="entry name" value="ATP-BINDING TRANSPORT PROTEIN-RELATED"/>
    <property type="match status" value="1"/>
</dbReference>
<gene>
    <name evidence="3" type="ORF">NPX36_09520</name>
</gene>
<evidence type="ECO:0000259" key="2">
    <source>
        <dbReference type="Pfam" id="PF00005"/>
    </source>
</evidence>
<dbReference type="SUPFAM" id="SSF52540">
    <property type="entry name" value="P-loop containing nucleoside triphosphate hydrolases"/>
    <property type="match status" value="1"/>
</dbReference>
<evidence type="ECO:0000313" key="4">
    <source>
        <dbReference type="Proteomes" id="UP001317001"/>
    </source>
</evidence>
<keyword evidence="4" id="KW-1185">Reference proteome</keyword>
<dbReference type="InterPro" id="IPR050611">
    <property type="entry name" value="ABCF"/>
</dbReference>
<keyword evidence="3" id="KW-0547">Nucleotide-binding</keyword>
<proteinExistence type="predicted"/>
<dbReference type="GO" id="GO:0005524">
    <property type="term" value="F:ATP binding"/>
    <property type="evidence" value="ECO:0007669"/>
    <property type="project" value="UniProtKB-KW"/>
</dbReference>